<accession>A0A2P2QXR7</accession>
<evidence type="ECO:0000313" key="1">
    <source>
        <dbReference type="EMBL" id="MBX71783.1"/>
    </source>
</evidence>
<protein>
    <submittedName>
        <fullName evidence="1">Uncharacterized protein</fullName>
    </submittedName>
</protein>
<reference evidence="1" key="1">
    <citation type="submission" date="2018-02" db="EMBL/GenBank/DDBJ databases">
        <title>Rhizophora mucronata_Transcriptome.</title>
        <authorList>
            <person name="Meera S.P."/>
            <person name="Sreeshan A."/>
            <person name="Augustine A."/>
        </authorList>
    </citation>
    <scope>NUCLEOTIDE SEQUENCE</scope>
    <source>
        <tissue evidence="1">Leaf</tissue>
    </source>
</reference>
<proteinExistence type="predicted"/>
<sequence length="37" mass="4489">MQQYLVHFIIEPTKKTWDPQLLCPMFVEPKLPFTLQK</sequence>
<dbReference type="EMBL" id="GGEC01091299">
    <property type="protein sequence ID" value="MBX71783.1"/>
    <property type="molecule type" value="Transcribed_RNA"/>
</dbReference>
<dbReference type="AlphaFoldDB" id="A0A2P2QXR7"/>
<organism evidence="1">
    <name type="scientific">Rhizophora mucronata</name>
    <name type="common">Asiatic mangrove</name>
    <dbReference type="NCBI Taxonomy" id="61149"/>
    <lineage>
        <taxon>Eukaryota</taxon>
        <taxon>Viridiplantae</taxon>
        <taxon>Streptophyta</taxon>
        <taxon>Embryophyta</taxon>
        <taxon>Tracheophyta</taxon>
        <taxon>Spermatophyta</taxon>
        <taxon>Magnoliopsida</taxon>
        <taxon>eudicotyledons</taxon>
        <taxon>Gunneridae</taxon>
        <taxon>Pentapetalae</taxon>
        <taxon>rosids</taxon>
        <taxon>fabids</taxon>
        <taxon>Malpighiales</taxon>
        <taxon>Rhizophoraceae</taxon>
        <taxon>Rhizophora</taxon>
    </lineage>
</organism>
<name>A0A2P2QXR7_RHIMU</name>